<dbReference type="PANTHER" id="PTHR34295:SF4">
    <property type="entry name" value="BIOTIN TRANSPORTER BIOY-RELATED"/>
    <property type="match status" value="1"/>
</dbReference>
<dbReference type="GO" id="GO:0005886">
    <property type="term" value="C:plasma membrane"/>
    <property type="evidence" value="ECO:0007669"/>
    <property type="project" value="UniProtKB-SubCell"/>
</dbReference>
<feature type="region of interest" description="Disordered" evidence="9">
    <location>
        <begin position="1"/>
        <end position="41"/>
    </location>
</feature>
<proteinExistence type="inferred from homology"/>
<evidence type="ECO:0000256" key="8">
    <source>
        <dbReference type="PIRNR" id="PIRNR016661"/>
    </source>
</evidence>
<dbReference type="OrthoDB" id="9803495at2"/>
<evidence type="ECO:0000256" key="4">
    <source>
        <dbReference type="ARBA" id="ARBA00022475"/>
    </source>
</evidence>
<evidence type="ECO:0000313" key="11">
    <source>
        <dbReference type="EMBL" id="QBE48828.1"/>
    </source>
</evidence>
<dbReference type="GO" id="GO:0015225">
    <property type="term" value="F:biotin transmembrane transporter activity"/>
    <property type="evidence" value="ECO:0007669"/>
    <property type="project" value="UniProtKB-UniRule"/>
</dbReference>
<evidence type="ECO:0000256" key="1">
    <source>
        <dbReference type="ARBA" id="ARBA00004651"/>
    </source>
</evidence>
<accession>A0A4P6KFU1</accession>
<feature type="compositionally biased region" description="Low complexity" evidence="9">
    <location>
        <begin position="19"/>
        <end position="39"/>
    </location>
</feature>
<dbReference type="Pfam" id="PF02632">
    <property type="entry name" value="BioY"/>
    <property type="match status" value="1"/>
</dbReference>
<dbReference type="Proteomes" id="UP000289260">
    <property type="component" value="Chromosome"/>
</dbReference>
<reference evidence="11 12" key="1">
    <citation type="submission" date="2019-02" db="EMBL/GenBank/DDBJ databases">
        <authorList>
            <person name="Sun L."/>
            <person name="Pan D."/>
            <person name="Wu X."/>
        </authorList>
    </citation>
    <scope>NUCLEOTIDE SEQUENCE [LARGE SCALE GENOMIC DNA]</scope>
    <source>
        <strain evidence="11 12">JW-1</strain>
    </source>
</reference>
<keyword evidence="4 8" id="KW-1003">Cell membrane</keyword>
<feature type="transmembrane region" description="Helical" evidence="10">
    <location>
        <begin position="158"/>
        <end position="183"/>
    </location>
</feature>
<dbReference type="AlphaFoldDB" id="A0A4P6KFU1"/>
<keyword evidence="3 8" id="KW-0813">Transport</keyword>
<dbReference type="InterPro" id="IPR003784">
    <property type="entry name" value="BioY"/>
</dbReference>
<evidence type="ECO:0000256" key="6">
    <source>
        <dbReference type="ARBA" id="ARBA00022989"/>
    </source>
</evidence>
<evidence type="ECO:0000256" key="10">
    <source>
        <dbReference type="SAM" id="Phobius"/>
    </source>
</evidence>
<dbReference type="RefSeq" id="WP_130109963.1">
    <property type="nucleotide sequence ID" value="NZ_CP035806.1"/>
</dbReference>
<dbReference type="PANTHER" id="PTHR34295">
    <property type="entry name" value="BIOTIN TRANSPORTER BIOY"/>
    <property type="match status" value="1"/>
</dbReference>
<evidence type="ECO:0000256" key="7">
    <source>
        <dbReference type="ARBA" id="ARBA00023136"/>
    </source>
</evidence>
<evidence type="ECO:0000256" key="3">
    <source>
        <dbReference type="ARBA" id="ARBA00022448"/>
    </source>
</evidence>
<dbReference type="Gene3D" id="1.10.1760.20">
    <property type="match status" value="1"/>
</dbReference>
<evidence type="ECO:0000256" key="9">
    <source>
        <dbReference type="SAM" id="MobiDB-lite"/>
    </source>
</evidence>
<keyword evidence="12" id="KW-1185">Reference proteome</keyword>
<feature type="transmembrane region" description="Helical" evidence="10">
    <location>
        <begin position="75"/>
        <end position="93"/>
    </location>
</feature>
<feature type="transmembrane region" description="Helical" evidence="10">
    <location>
        <begin position="100"/>
        <end position="122"/>
    </location>
</feature>
<dbReference type="PIRSF" id="PIRSF016661">
    <property type="entry name" value="BioY"/>
    <property type="match status" value="1"/>
</dbReference>
<comment type="subcellular location">
    <subcellularLocation>
        <location evidence="1 8">Cell membrane</location>
        <topology evidence="1 8">Multi-pass membrane protein</topology>
    </subcellularLocation>
</comment>
<dbReference type="EMBL" id="CP035806">
    <property type="protein sequence ID" value="QBE48828.1"/>
    <property type="molecule type" value="Genomic_DNA"/>
</dbReference>
<keyword evidence="7 8" id="KW-0472">Membrane</keyword>
<organism evidence="11 12">
    <name type="scientific">Leucobacter triazinivorans</name>
    <dbReference type="NCBI Taxonomy" id="1784719"/>
    <lineage>
        <taxon>Bacteria</taxon>
        <taxon>Bacillati</taxon>
        <taxon>Actinomycetota</taxon>
        <taxon>Actinomycetes</taxon>
        <taxon>Micrococcales</taxon>
        <taxon>Microbacteriaceae</taxon>
        <taxon>Leucobacter</taxon>
    </lineage>
</organism>
<name>A0A4P6KFU1_9MICO</name>
<feature type="transmembrane region" description="Helical" evidence="10">
    <location>
        <begin position="128"/>
        <end position="146"/>
    </location>
</feature>
<comment type="similarity">
    <text evidence="2 8">Belongs to the BioY family.</text>
</comment>
<feature type="transmembrane region" description="Helical" evidence="10">
    <location>
        <begin position="50"/>
        <end position="69"/>
    </location>
</feature>
<evidence type="ECO:0000256" key="2">
    <source>
        <dbReference type="ARBA" id="ARBA00010692"/>
    </source>
</evidence>
<keyword evidence="5 10" id="KW-0812">Transmembrane</keyword>
<dbReference type="KEGG" id="ltr:EVS81_08290"/>
<evidence type="ECO:0000313" key="12">
    <source>
        <dbReference type="Proteomes" id="UP000289260"/>
    </source>
</evidence>
<feature type="transmembrane region" description="Helical" evidence="10">
    <location>
        <begin position="203"/>
        <end position="224"/>
    </location>
</feature>
<keyword evidence="6 10" id="KW-1133">Transmembrane helix</keyword>
<sequence length="230" mass="22914">MSNPETAADENHADQRTGAPAAEATAAPASTAAPSPASARPKRTNAATDLALIATFAAFIAVCAILPAITIAGPVPFTLQTFAILLTGAVLGARRGFLAAALYLAIGAIGLPVFAGGAAGLAPFAGPTVGYLLSFPLAAAATGAIVSRIPRRGVTLGALLIFLAALVGVVVNHGLGILGLVWRADMTFGQAALADLVFLPGDVVKALLAAVIAAAVHRAFPALLPRRSRG</sequence>
<protein>
    <recommendedName>
        <fullName evidence="8">Biotin transporter</fullName>
    </recommendedName>
</protein>
<gene>
    <name evidence="11" type="ORF">EVS81_08290</name>
</gene>
<evidence type="ECO:0000256" key="5">
    <source>
        <dbReference type="ARBA" id="ARBA00022692"/>
    </source>
</evidence>